<dbReference type="InParanoid" id="A0A1Y2PG99"/>
<dbReference type="AlphaFoldDB" id="A0A1Y2PG99"/>
<dbReference type="OrthoDB" id="1467516at2"/>
<dbReference type="Pfam" id="PF14088">
    <property type="entry name" value="DUF4268"/>
    <property type="match status" value="1"/>
</dbReference>
<evidence type="ECO:0000259" key="1">
    <source>
        <dbReference type="Pfam" id="PF14088"/>
    </source>
</evidence>
<gene>
    <name evidence="2" type="ORF">WH52_02460</name>
</gene>
<evidence type="ECO:0000313" key="3">
    <source>
        <dbReference type="Proteomes" id="UP000194221"/>
    </source>
</evidence>
<dbReference type="EMBL" id="LAPZ01000001">
    <property type="protein sequence ID" value="OSY89516.1"/>
    <property type="molecule type" value="Genomic_DNA"/>
</dbReference>
<sequence length="144" mass="17623">MFSKEESARLRKEFWTSFGKSFPRKWLLYNTKIKGFSFKFQADRKKASVCLDFENPEEIANELLYDQMLSLRKLLEAELPEVIFDDAFELESGKFIRRIYVPFDKKFSIHNKNTWRDCYEFFVETMEKFELFYYEYEDFIKQAI</sequence>
<dbReference type="RefSeq" id="WP_086029330.1">
    <property type="nucleotide sequence ID" value="NZ_LAPZ01000001.1"/>
</dbReference>
<reference evidence="2 3" key="1">
    <citation type="submission" date="2015-03" db="EMBL/GenBank/DDBJ databases">
        <title>Genome sequence of Tenacibaculum sp. S2-2, isolated from intestinal microbiota of sea cucumber, Apostichopus japonicas.</title>
        <authorList>
            <person name="Shao Z."/>
            <person name="Wang L."/>
            <person name="Li X."/>
        </authorList>
    </citation>
    <scope>NUCLEOTIDE SEQUENCE [LARGE SCALE GENOMIC DNA]</scope>
    <source>
        <strain evidence="2 3">S2-2</strain>
    </source>
</reference>
<evidence type="ECO:0000313" key="2">
    <source>
        <dbReference type="EMBL" id="OSY89516.1"/>
    </source>
</evidence>
<accession>A0A1Y2PG99</accession>
<keyword evidence="3" id="KW-1185">Reference proteome</keyword>
<dbReference type="STRING" id="1635173.WH52_02460"/>
<organism evidence="2 3">
    <name type="scientific">Tenacibaculum holothuriorum</name>
    <dbReference type="NCBI Taxonomy" id="1635173"/>
    <lineage>
        <taxon>Bacteria</taxon>
        <taxon>Pseudomonadati</taxon>
        <taxon>Bacteroidota</taxon>
        <taxon>Flavobacteriia</taxon>
        <taxon>Flavobacteriales</taxon>
        <taxon>Flavobacteriaceae</taxon>
        <taxon>Tenacibaculum</taxon>
    </lineage>
</organism>
<dbReference type="Proteomes" id="UP000194221">
    <property type="component" value="Unassembled WGS sequence"/>
</dbReference>
<comment type="caution">
    <text evidence="2">The sequence shown here is derived from an EMBL/GenBank/DDBJ whole genome shotgun (WGS) entry which is preliminary data.</text>
</comment>
<name>A0A1Y2PG99_9FLAO</name>
<protein>
    <recommendedName>
        <fullName evidence="1">DUF4268 domain-containing protein</fullName>
    </recommendedName>
</protein>
<feature type="domain" description="DUF4268" evidence="1">
    <location>
        <begin position="10"/>
        <end position="136"/>
    </location>
</feature>
<proteinExistence type="predicted"/>
<dbReference type="InterPro" id="IPR025364">
    <property type="entry name" value="DUF4268"/>
</dbReference>